<dbReference type="GO" id="GO:0016491">
    <property type="term" value="F:oxidoreductase activity"/>
    <property type="evidence" value="ECO:0007669"/>
    <property type="project" value="TreeGrafter"/>
</dbReference>
<evidence type="ECO:0000313" key="3">
    <source>
        <dbReference type="EMBL" id="CAL4793286.1"/>
    </source>
</evidence>
<dbReference type="PANTHER" id="PTHR43544:SF12">
    <property type="entry name" value="NAD(P)-BINDING ROSSMANN-FOLD SUPERFAMILY PROTEIN"/>
    <property type="match status" value="1"/>
</dbReference>
<dbReference type="InterPro" id="IPR036291">
    <property type="entry name" value="NAD(P)-bd_dom_sf"/>
</dbReference>
<dbReference type="Pfam" id="PF00106">
    <property type="entry name" value="adh_short"/>
    <property type="match status" value="1"/>
</dbReference>
<dbReference type="EMBL" id="CAMXCT010003735">
    <property type="protein sequence ID" value="CAI4005974.1"/>
    <property type="molecule type" value="Genomic_DNA"/>
</dbReference>
<protein>
    <submittedName>
        <fullName evidence="3">SDR family NAD(P)-dependent oxidoreductase</fullName>
    </submittedName>
</protein>
<dbReference type="InterPro" id="IPR002347">
    <property type="entry name" value="SDR_fam"/>
</dbReference>
<dbReference type="EMBL" id="CAMXCT020003735">
    <property type="protein sequence ID" value="CAL1159349.1"/>
    <property type="molecule type" value="Genomic_DNA"/>
</dbReference>
<reference evidence="2" key="2">
    <citation type="submission" date="2024-04" db="EMBL/GenBank/DDBJ databases">
        <authorList>
            <person name="Chen Y."/>
            <person name="Shah S."/>
            <person name="Dougan E. K."/>
            <person name="Thang M."/>
            <person name="Chan C."/>
        </authorList>
    </citation>
    <scope>NUCLEOTIDE SEQUENCE [LARGE SCALE GENOMIC DNA]</scope>
</reference>
<keyword evidence="4" id="KW-1185">Reference proteome</keyword>
<dbReference type="AlphaFoldDB" id="A0A9P1D8Y5"/>
<evidence type="ECO:0000313" key="1">
    <source>
        <dbReference type="EMBL" id="CAI4005974.1"/>
    </source>
</evidence>
<organism evidence="1">
    <name type="scientific">Cladocopium goreaui</name>
    <dbReference type="NCBI Taxonomy" id="2562237"/>
    <lineage>
        <taxon>Eukaryota</taxon>
        <taxon>Sar</taxon>
        <taxon>Alveolata</taxon>
        <taxon>Dinophyceae</taxon>
        <taxon>Suessiales</taxon>
        <taxon>Symbiodiniaceae</taxon>
        <taxon>Cladocopium</taxon>
    </lineage>
</organism>
<dbReference type="OrthoDB" id="409363at2759"/>
<evidence type="ECO:0000313" key="2">
    <source>
        <dbReference type="EMBL" id="CAL1159349.1"/>
    </source>
</evidence>
<dbReference type="Gene3D" id="3.40.50.720">
    <property type="entry name" value="NAD(P)-binding Rossmann-like Domain"/>
    <property type="match status" value="1"/>
</dbReference>
<proteinExistence type="predicted"/>
<name>A0A9P1D8Y5_9DINO</name>
<gene>
    <name evidence="1" type="ORF">C1SCF055_LOCUS31658</name>
</gene>
<accession>A0A9P1D8Y5</accession>
<reference evidence="1" key="1">
    <citation type="submission" date="2022-10" db="EMBL/GenBank/DDBJ databases">
        <authorList>
            <person name="Chen Y."/>
            <person name="Dougan E. K."/>
            <person name="Chan C."/>
            <person name="Rhodes N."/>
            <person name="Thang M."/>
        </authorList>
    </citation>
    <scope>NUCLEOTIDE SEQUENCE</scope>
</reference>
<dbReference type="InterPro" id="IPR051468">
    <property type="entry name" value="Fungal_SecMetab_SDRs"/>
</dbReference>
<dbReference type="EMBL" id="CAMXCT030003735">
    <property type="protein sequence ID" value="CAL4793286.1"/>
    <property type="molecule type" value="Genomic_DNA"/>
</dbReference>
<dbReference type="PANTHER" id="PTHR43544">
    <property type="entry name" value="SHORT-CHAIN DEHYDROGENASE/REDUCTASE"/>
    <property type="match status" value="1"/>
</dbReference>
<dbReference type="PRINTS" id="PR00081">
    <property type="entry name" value="GDHRDH"/>
</dbReference>
<dbReference type="GO" id="GO:0005737">
    <property type="term" value="C:cytoplasm"/>
    <property type="evidence" value="ECO:0007669"/>
    <property type="project" value="TreeGrafter"/>
</dbReference>
<dbReference type="Proteomes" id="UP001152797">
    <property type="component" value="Unassembled WGS sequence"/>
</dbReference>
<comment type="caution">
    <text evidence="1">The sequence shown here is derived from an EMBL/GenBank/DDBJ whole genome shotgun (WGS) entry which is preliminary data.</text>
</comment>
<dbReference type="SUPFAM" id="SSF51735">
    <property type="entry name" value="NAD(P)-binding Rossmann-fold domains"/>
    <property type="match status" value="2"/>
</dbReference>
<dbReference type="CDD" id="cd05325">
    <property type="entry name" value="carb_red_sniffer_like_SDR_c"/>
    <property type="match status" value="1"/>
</dbReference>
<sequence length="282" mass="30679">MSAFVTGGSRGIGLALVQAMLKGKTFSRVVAAARTDSEALQAQRLVGSCSVWLLACSFNVAQVARQALHLLRQTWQALKFQHGDRLVTVKMDLTDEVSIQEAVKSTEDFCQGSLQLLVHNAGLMHPSGRGENSVTRLDMESFSKVLATNVIGPALLTKALYPRLRAAAQEEPSKVVAVGAGVASISTNQAGGWYSYRASKTALNAFMKNLSIEGGRHKVSAFTLYPQMVETALSKPYVKGNPYPELRSPEETADQMLELITSFGISDTGRFVNIWSREDIPW</sequence>
<evidence type="ECO:0000313" key="4">
    <source>
        <dbReference type="Proteomes" id="UP001152797"/>
    </source>
</evidence>